<accession>A0A5K7ZB82</accession>
<dbReference type="OrthoDB" id="580775at2"/>
<proteinExistence type="predicted"/>
<dbReference type="InterPro" id="IPR053158">
    <property type="entry name" value="CapK_Type1_Caps_Biosynth"/>
</dbReference>
<sequence length="450" mass="49735">MTKLPITPLENWVRRKIGPDRGIALTRSAIDRYQLQALNRTLDHARQNSPFYREHLVGLPQTLTSLDRLAEIPFTTAEDIRRDPLALVCASQDRIARVVTLETSGTTGTPKRLFFTAADQELTVDFFHHGMATLVQPGQRVLILMPGQTPGSVGDLLVRGLSRLQVEGIVQGPVDDPAAAIDHALKEKVDCLVGIPVQVLAMASHRQGPALAGQICNVLLSTDYVPDAIVARIERIWNCRVFKHYGMTEMGLGGGVECSARKGYHLREADLLVEIVDPATGLPLADGNTGEVVFTTLTREGMPLIRYRTGDMAAFRLDSCACGTVLKTLGRIRGRQNAMLEMTRRGRRFFIGDLDEKIFAVDGVIDYRGRIDRQDHHTRLTLHIVPVELQSLDTMKACVREAVLCLSAIRSAMADGRLTVDIQLADGPVAVSTGTAKRRIEHRRERNTCR</sequence>
<dbReference type="Proteomes" id="UP000427769">
    <property type="component" value="Chromosome"/>
</dbReference>
<dbReference type="PANTHER" id="PTHR36932">
    <property type="entry name" value="CAPSULAR POLYSACCHARIDE BIOSYNTHESIS PROTEIN"/>
    <property type="match status" value="1"/>
</dbReference>
<dbReference type="InterPro" id="IPR042099">
    <property type="entry name" value="ANL_N_sf"/>
</dbReference>
<dbReference type="EMBL" id="AP021875">
    <property type="protein sequence ID" value="BBO75704.1"/>
    <property type="molecule type" value="Genomic_DNA"/>
</dbReference>
<evidence type="ECO:0000313" key="2">
    <source>
        <dbReference type="EMBL" id="BBO75704.1"/>
    </source>
</evidence>
<dbReference type="SUPFAM" id="SSF56801">
    <property type="entry name" value="Acetyl-CoA synthetase-like"/>
    <property type="match status" value="1"/>
</dbReference>
<dbReference type="KEGG" id="dwd:DSCW_31210"/>
<feature type="domain" description="AMP-dependent synthetase/ligase" evidence="1">
    <location>
        <begin position="103"/>
        <end position="294"/>
    </location>
</feature>
<dbReference type="Gene3D" id="3.40.50.12780">
    <property type="entry name" value="N-terminal domain of ligase-like"/>
    <property type="match status" value="1"/>
</dbReference>
<dbReference type="InterPro" id="IPR000873">
    <property type="entry name" value="AMP-dep_synth/lig_dom"/>
</dbReference>
<name>A0A5K7ZB82_9BACT</name>
<evidence type="ECO:0000259" key="1">
    <source>
        <dbReference type="Pfam" id="PF00501"/>
    </source>
</evidence>
<organism evidence="2 3">
    <name type="scientific">Desulfosarcina widdelii</name>
    <dbReference type="NCBI Taxonomy" id="947919"/>
    <lineage>
        <taxon>Bacteria</taxon>
        <taxon>Pseudomonadati</taxon>
        <taxon>Thermodesulfobacteriota</taxon>
        <taxon>Desulfobacteria</taxon>
        <taxon>Desulfobacterales</taxon>
        <taxon>Desulfosarcinaceae</taxon>
        <taxon>Desulfosarcina</taxon>
    </lineage>
</organism>
<dbReference type="Pfam" id="PF00501">
    <property type="entry name" value="AMP-binding"/>
    <property type="match status" value="1"/>
</dbReference>
<reference evidence="2 3" key="1">
    <citation type="submission" date="2019-11" db="EMBL/GenBank/DDBJ databases">
        <title>Comparative genomics of hydrocarbon-degrading Desulfosarcina strains.</title>
        <authorList>
            <person name="Watanabe M."/>
            <person name="Kojima H."/>
            <person name="Fukui M."/>
        </authorList>
    </citation>
    <scope>NUCLEOTIDE SEQUENCE [LARGE SCALE GENOMIC DNA]</scope>
    <source>
        <strain evidence="2 3">PP31</strain>
    </source>
</reference>
<dbReference type="PANTHER" id="PTHR36932:SF1">
    <property type="entry name" value="CAPSULAR POLYSACCHARIDE BIOSYNTHESIS PROTEIN"/>
    <property type="match status" value="1"/>
</dbReference>
<protein>
    <recommendedName>
        <fullName evidence="1">AMP-dependent synthetase/ligase domain-containing protein</fullName>
    </recommendedName>
</protein>
<evidence type="ECO:0000313" key="3">
    <source>
        <dbReference type="Proteomes" id="UP000427769"/>
    </source>
</evidence>
<dbReference type="NCBIfam" id="NF045666">
    <property type="entry name" value="DVU1553_fam_AMP"/>
    <property type="match status" value="1"/>
</dbReference>
<dbReference type="AlphaFoldDB" id="A0A5K7ZB82"/>
<gene>
    <name evidence="2" type="ORF">DSCW_31210</name>
</gene>
<dbReference type="RefSeq" id="WP_155304601.1">
    <property type="nucleotide sequence ID" value="NZ_AP021875.1"/>
</dbReference>
<keyword evidence="3" id="KW-1185">Reference proteome</keyword>